<name>A0A448WG33_9PLAT</name>
<accession>A0A448WG33</accession>
<proteinExistence type="predicted"/>
<feature type="transmembrane region" description="Helical" evidence="2">
    <location>
        <begin position="49"/>
        <end position="71"/>
    </location>
</feature>
<evidence type="ECO:0000256" key="1">
    <source>
        <dbReference type="SAM" id="MobiDB-lite"/>
    </source>
</evidence>
<keyword evidence="2" id="KW-1133">Transmembrane helix</keyword>
<keyword evidence="2" id="KW-0812">Transmembrane</keyword>
<organism evidence="3 4">
    <name type="scientific">Protopolystoma xenopodis</name>
    <dbReference type="NCBI Taxonomy" id="117903"/>
    <lineage>
        <taxon>Eukaryota</taxon>
        <taxon>Metazoa</taxon>
        <taxon>Spiralia</taxon>
        <taxon>Lophotrochozoa</taxon>
        <taxon>Platyhelminthes</taxon>
        <taxon>Monogenea</taxon>
        <taxon>Polyopisthocotylea</taxon>
        <taxon>Polystomatidea</taxon>
        <taxon>Polystomatidae</taxon>
        <taxon>Protopolystoma</taxon>
    </lineage>
</organism>
<evidence type="ECO:0000313" key="3">
    <source>
        <dbReference type="EMBL" id="VEL10851.1"/>
    </source>
</evidence>
<protein>
    <submittedName>
        <fullName evidence="3">Uncharacterized protein</fullName>
    </submittedName>
</protein>
<feature type="compositionally biased region" description="Basic and acidic residues" evidence="1">
    <location>
        <begin position="1"/>
        <end position="11"/>
    </location>
</feature>
<dbReference type="Proteomes" id="UP000784294">
    <property type="component" value="Unassembled WGS sequence"/>
</dbReference>
<sequence length="74" mass="7488">MIDFENDRGSHVDPAVATPGLRGLLFPSSGTGSSGAGGEDDLVSQLSSAITRVATVAVGTLGIVAAFRFLANRL</sequence>
<comment type="caution">
    <text evidence="3">The sequence shown here is derived from an EMBL/GenBank/DDBJ whole genome shotgun (WGS) entry which is preliminary data.</text>
</comment>
<gene>
    <name evidence="3" type="ORF">PXEA_LOCUS4291</name>
</gene>
<keyword evidence="4" id="KW-1185">Reference proteome</keyword>
<dbReference type="EMBL" id="CAAALY010010105">
    <property type="protein sequence ID" value="VEL10851.1"/>
    <property type="molecule type" value="Genomic_DNA"/>
</dbReference>
<feature type="region of interest" description="Disordered" evidence="1">
    <location>
        <begin position="1"/>
        <end position="23"/>
    </location>
</feature>
<evidence type="ECO:0000313" key="4">
    <source>
        <dbReference type="Proteomes" id="UP000784294"/>
    </source>
</evidence>
<dbReference type="AlphaFoldDB" id="A0A448WG33"/>
<reference evidence="3" key="1">
    <citation type="submission" date="2018-11" db="EMBL/GenBank/DDBJ databases">
        <authorList>
            <consortium name="Pathogen Informatics"/>
        </authorList>
    </citation>
    <scope>NUCLEOTIDE SEQUENCE</scope>
</reference>
<keyword evidence="2" id="KW-0472">Membrane</keyword>
<evidence type="ECO:0000256" key="2">
    <source>
        <dbReference type="SAM" id="Phobius"/>
    </source>
</evidence>